<reference evidence="3 4" key="1">
    <citation type="journal article" date="2017" name="Mol. Biol. Evol.">
        <title>The 4-celled Tetrabaena socialis nuclear genome reveals the essential components for genetic control of cell number at the origin of multicellularity in the volvocine lineage.</title>
        <authorList>
            <person name="Featherston J."/>
            <person name="Arakaki Y."/>
            <person name="Hanschen E.R."/>
            <person name="Ferris P.J."/>
            <person name="Michod R.E."/>
            <person name="Olson B.J.S.C."/>
            <person name="Nozaki H."/>
            <person name="Durand P.M."/>
        </authorList>
    </citation>
    <scope>NUCLEOTIDE SEQUENCE [LARGE SCALE GENOMIC DNA]</scope>
    <source>
        <strain evidence="3 4">NIES-571</strain>
    </source>
</reference>
<accession>A0A2J7ZIP2</accession>
<dbReference type="Pfam" id="PF00400">
    <property type="entry name" value="WD40"/>
    <property type="match status" value="1"/>
</dbReference>
<dbReference type="Gene3D" id="2.130.10.10">
    <property type="entry name" value="YVTN repeat-like/Quinoprotein amine dehydrogenase"/>
    <property type="match status" value="1"/>
</dbReference>
<keyword evidence="3" id="KW-0418">Kinase</keyword>
<dbReference type="InterPro" id="IPR001680">
    <property type="entry name" value="WD40_rpt"/>
</dbReference>
<dbReference type="Proteomes" id="UP000236333">
    <property type="component" value="Unassembled WGS sequence"/>
</dbReference>
<evidence type="ECO:0000256" key="2">
    <source>
        <dbReference type="SAM" id="MobiDB-lite"/>
    </source>
</evidence>
<dbReference type="PROSITE" id="PS50294">
    <property type="entry name" value="WD_REPEATS_REGION"/>
    <property type="match status" value="1"/>
</dbReference>
<dbReference type="EMBL" id="PGGS01001676">
    <property type="protein sequence ID" value="PNH00133.1"/>
    <property type="molecule type" value="Genomic_DNA"/>
</dbReference>
<gene>
    <name evidence="3" type="ORF">TSOC_014070</name>
</gene>
<dbReference type="GO" id="GO:0016301">
    <property type="term" value="F:kinase activity"/>
    <property type="evidence" value="ECO:0007669"/>
    <property type="project" value="UniProtKB-KW"/>
</dbReference>
<dbReference type="OrthoDB" id="1724383at2759"/>
<dbReference type="InterPro" id="IPR015943">
    <property type="entry name" value="WD40/YVTN_repeat-like_dom_sf"/>
</dbReference>
<proteinExistence type="predicted"/>
<organism evidence="3 4">
    <name type="scientific">Tetrabaena socialis</name>
    <dbReference type="NCBI Taxonomy" id="47790"/>
    <lineage>
        <taxon>Eukaryota</taxon>
        <taxon>Viridiplantae</taxon>
        <taxon>Chlorophyta</taxon>
        <taxon>core chlorophytes</taxon>
        <taxon>Chlorophyceae</taxon>
        <taxon>CS clade</taxon>
        <taxon>Chlamydomonadales</taxon>
        <taxon>Tetrabaenaceae</taxon>
        <taxon>Tetrabaena</taxon>
    </lineage>
</organism>
<feature type="non-terminal residue" evidence="3">
    <location>
        <position position="1"/>
    </location>
</feature>
<feature type="repeat" description="WD" evidence="1">
    <location>
        <begin position="4"/>
        <end position="37"/>
    </location>
</feature>
<dbReference type="SUPFAM" id="SSF50978">
    <property type="entry name" value="WD40 repeat-like"/>
    <property type="match status" value="1"/>
</dbReference>
<dbReference type="PROSITE" id="PS50082">
    <property type="entry name" value="WD_REPEATS_2"/>
    <property type="match status" value="1"/>
</dbReference>
<evidence type="ECO:0000256" key="1">
    <source>
        <dbReference type="PROSITE-ProRule" id="PRU00221"/>
    </source>
</evidence>
<keyword evidence="4" id="KW-1185">Reference proteome</keyword>
<keyword evidence="3" id="KW-0808">Transferase</keyword>
<feature type="region of interest" description="Disordered" evidence="2">
    <location>
        <begin position="103"/>
        <end position="128"/>
    </location>
</feature>
<evidence type="ECO:0000313" key="4">
    <source>
        <dbReference type="Proteomes" id="UP000236333"/>
    </source>
</evidence>
<comment type="caution">
    <text evidence="3">The sequence shown here is derived from an EMBL/GenBank/DDBJ whole genome shotgun (WGS) entry which is preliminary data.</text>
</comment>
<evidence type="ECO:0000313" key="3">
    <source>
        <dbReference type="EMBL" id="PNH00133.1"/>
    </source>
</evidence>
<sequence>VDVFKGHTDVIRALAFSPDALILASSAEDTTIRLYHVGHITGSDAARPEWLPSLPGSGVVLRGHESWVLALAFGPRKDKEENRLLISGSWCAPPPSLASPFLPSRPPTGWTIHTPERQSYAAGLAPNR</sequence>
<dbReference type="AlphaFoldDB" id="A0A2J7ZIP2"/>
<dbReference type="InterPro" id="IPR036322">
    <property type="entry name" value="WD40_repeat_dom_sf"/>
</dbReference>
<keyword evidence="1" id="KW-0853">WD repeat</keyword>
<name>A0A2J7ZIP2_9CHLO</name>
<protein>
    <submittedName>
        <fullName evidence="3">Putative serine/threonine-protein kinase</fullName>
    </submittedName>
</protein>